<evidence type="ECO:0000313" key="3">
    <source>
        <dbReference type="Proteomes" id="UP000295151"/>
    </source>
</evidence>
<name>A0A4V3FIZ9_9ACTN</name>
<organism evidence="2 3">
    <name type="scientific">Kribbella voronezhensis</name>
    <dbReference type="NCBI Taxonomy" id="2512212"/>
    <lineage>
        <taxon>Bacteria</taxon>
        <taxon>Bacillati</taxon>
        <taxon>Actinomycetota</taxon>
        <taxon>Actinomycetes</taxon>
        <taxon>Propionibacteriales</taxon>
        <taxon>Kribbellaceae</taxon>
        <taxon>Kribbella</taxon>
    </lineage>
</organism>
<sequence>MTNDHPTSTGPIKGLDELEVITLLVDDVAACREFYTGVFGLKIIFEDANSALLKMRNLMLNLVTIDEEPLLIGAGAAPTPGGRVLYTIRVDDIDATAAALQAHGGTLLNGPIDRPWGRRTAAFPDPAGNLWEIAQTID</sequence>
<proteinExistence type="predicted"/>
<comment type="caution">
    <text evidence="2">The sequence shown here is derived from an EMBL/GenBank/DDBJ whole genome shotgun (WGS) entry which is preliminary data.</text>
</comment>
<dbReference type="InterPro" id="IPR037523">
    <property type="entry name" value="VOC_core"/>
</dbReference>
<dbReference type="GO" id="GO:0016829">
    <property type="term" value="F:lyase activity"/>
    <property type="evidence" value="ECO:0007669"/>
    <property type="project" value="UniProtKB-KW"/>
</dbReference>
<dbReference type="Pfam" id="PF00903">
    <property type="entry name" value="Glyoxalase"/>
    <property type="match status" value="1"/>
</dbReference>
<evidence type="ECO:0000259" key="1">
    <source>
        <dbReference type="PROSITE" id="PS51819"/>
    </source>
</evidence>
<accession>A0A4V3FIZ9</accession>
<dbReference type="PANTHER" id="PTHR36503:SF3">
    <property type="entry name" value="BLR0126 PROTEIN"/>
    <property type="match status" value="1"/>
</dbReference>
<dbReference type="PANTHER" id="PTHR36503">
    <property type="entry name" value="BLR2520 PROTEIN"/>
    <property type="match status" value="1"/>
</dbReference>
<dbReference type="Proteomes" id="UP000295151">
    <property type="component" value="Unassembled WGS sequence"/>
</dbReference>
<keyword evidence="3" id="KW-1185">Reference proteome</keyword>
<protein>
    <submittedName>
        <fullName evidence="2">Putative enzyme related to lactoylglutathione lyase</fullName>
    </submittedName>
</protein>
<dbReference type="InterPro" id="IPR029068">
    <property type="entry name" value="Glyas_Bleomycin-R_OHBP_Dase"/>
</dbReference>
<dbReference type="EMBL" id="SOCE01000002">
    <property type="protein sequence ID" value="TDU84393.1"/>
    <property type="molecule type" value="Genomic_DNA"/>
</dbReference>
<dbReference type="RefSeq" id="WP_133984146.1">
    <property type="nucleotide sequence ID" value="NZ_SOCE01000002.1"/>
</dbReference>
<dbReference type="AlphaFoldDB" id="A0A4V3FIZ9"/>
<feature type="domain" description="VOC" evidence="1">
    <location>
        <begin position="17"/>
        <end position="136"/>
    </location>
</feature>
<dbReference type="PROSITE" id="PS51819">
    <property type="entry name" value="VOC"/>
    <property type="match status" value="1"/>
</dbReference>
<keyword evidence="2" id="KW-0456">Lyase</keyword>
<gene>
    <name evidence="2" type="ORF">EV138_6864</name>
</gene>
<dbReference type="SUPFAM" id="SSF54593">
    <property type="entry name" value="Glyoxalase/Bleomycin resistance protein/Dihydroxybiphenyl dioxygenase"/>
    <property type="match status" value="1"/>
</dbReference>
<evidence type="ECO:0000313" key="2">
    <source>
        <dbReference type="EMBL" id="TDU84393.1"/>
    </source>
</evidence>
<dbReference type="InterPro" id="IPR004360">
    <property type="entry name" value="Glyas_Fos-R_dOase_dom"/>
</dbReference>
<dbReference type="Gene3D" id="3.10.180.10">
    <property type="entry name" value="2,3-Dihydroxybiphenyl 1,2-Dioxygenase, domain 1"/>
    <property type="match status" value="1"/>
</dbReference>
<reference evidence="2 3" key="1">
    <citation type="submission" date="2019-03" db="EMBL/GenBank/DDBJ databases">
        <title>Genomic Encyclopedia of Type Strains, Phase III (KMG-III): the genomes of soil and plant-associated and newly described type strains.</title>
        <authorList>
            <person name="Whitman W."/>
        </authorList>
    </citation>
    <scope>NUCLEOTIDE SEQUENCE [LARGE SCALE GENOMIC DNA]</scope>
    <source>
        <strain evidence="2 3">VKM Ac-2575</strain>
    </source>
</reference>
<dbReference type="OrthoDB" id="9798201at2"/>